<dbReference type="InterPro" id="IPR029058">
    <property type="entry name" value="AB_hydrolase_fold"/>
</dbReference>
<dbReference type="Gene3D" id="3.40.50.1820">
    <property type="entry name" value="alpha/beta hydrolase"/>
    <property type="match status" value="1"/>
</dbReference>
<accession>A0A3M2L4R7</accession>
<protein>
    <submittedName>
        <fullName evidence="1">Alpha/beta hydrolase</fullName>
    </submittedName>
</protein>
<evidence type="ECO:0000313" key="1">
    <source>
        <dbReference type="EMBL" id="RMI32374.1"/>
    </source>
</evidence>
<name>A0A3M2L4R7_9NOCA</name>
<organism evidence="1 2">
    <name type="scientific">Nocardia stercoris</name>
    <dbReference type="NCBI Taxonomy" id="2483361"/>
    <lineage>
        <taxon>Bacteria</taxon>
        <taxon>Bacillati</taxon>
        <taxon>Actinomycetota</taxon>
        <taxon>Actinomycetes</taxon>
        <taxon>Mycobacteriales</taxon>
        <taxon>Nocardiaceae</taxon>
        <taxon>Nocardia</taxon>
    </lineage>
</organism>
<keyword evidence="2" id="KW-1185">Reference proteome</keyword>
<dbReference type="GO" id="GO:0016787">
    <property type="term" value="F:hydrolase activity"/>
    <property type="evidence" value="ECO:0007669"/>
    <property type="project" value="UniProtKB-KW"/>
</dbReference>
<evidence type="ECO:0000313" key="2">
    <source>
        <dbReference type="Proteomes" id="UP000279275"/>
    </source>
</evidence>
<proteinExistence type="predicted"/>
<dbReference type="AlphaFoldDB" id="A0A3M2L4R7"/>
<gene>
    <name evidence="1" type="ORF">EBN03_15540</name>
</gene>
<sequence>MRNVHVPVLVMAAQCDFLHWPVSREYRDTLPDATLVDIQGAGHAVSTDQPQLFTQLLETFLDDQPLPLLAYTAMDPPPGRWTR</sequence>
<dbReference type="SUPFAM" id="SSF53474">
    <property type="entry name" value="alpha/beta-Hydrolases"/>
    <property type="match status" value="1"/>
</dbReference>
<dbReference type="EMBL" id="RFFH01000005">
    <property type="protein sequence ID" value="RMI32374.1"/>
    <property type="molecule type" value="Genomic_DNA"/>
</dbReference>
<dbReference type="OrthoDB" id="9796770at2"/>
<comment type="caution">
    <text evidence="1">The sequence shown here is derived from an EMBL/GenBank/DDBJ whole genome shotgun (WGS) entry which is preliminary data.</text>
</comment>
<reference evidence="1 2" key="1">
    <citation type="submission" date="2018-10" db="EMBL/GenBank/DDBJ databases">
        <title>Isolation from cow dung.</title>
        <authorList>
            <person name="Ling L."/>
        </authorList>
    </citation>
    <scope>NUCLEOTIDE SEQUENCE [LARGE SCALE GENOMIC DNA]</scope>
    <source>
        <strain evidence="1 2">NEAU-LL90</strain>
    </source>
</reference>
<dbReference type="RefSeq" id="WP_122188716.1">
    <property type="nucleotide sequence ID" value="NZ_RFFH01000005.1"/>
</dbReference>
<keyword evidence="1" id="KW-0378">Hydrolase</keyword>
<dbReference type="Proteomes" id="UP000279275">
    <property type="component" value="Unassembled WGS sequence"/>
</dbReference>